<dbReference type="GO" id="GO:1990414">
    <property type="term" value="P:replication-born double-strand break repair via sister chromatid exchange"/>
    <property type="evidence" value="ECO:0007669"/>
    <property type="project" value="TreeGrafter"/>
</dbReference>
<dbReference type="CDD" id="cd23958">
    <property type="entry name" value="SCC2"/>
    <property type="match status" value="1"/>
</dbReference>
<dbReference type="OrthoDB" id="418242at2759"/>
<proteinExistence type="inferred from homology"/>
<feature type="region of interest" description="Disordered" evidence="7">
    <location>
        <begin position="579"/>
        <end position="619"/>
    </location>
</feature>
<feature type="compositionally biased region" description="Polar residues" evidence="7">
    <location>
        <begin position="598"/>
        <end position="607"/>
    </location>
</feature>
<dbReference type="PANTHER" id="PTHR21704:SF18">
    <property type="entry name" value="NIPPED-B-LIKE PROTEIN"/>
    <property type="match status" value="1"/>
</dbReference>
<keyword evidence="5 6" id="KW-0131">Cell cycle</keyword>
<comment type="subcellular location">
    <subcellularLocation>
        <location evidence="1 6">Nucleus</location>
    </subcellularLocation>
</comment>
<feature type="compositionally biased region" description="Basic and acidic residues" evidence="7">
    <location>
        <begin position="579"/>
        <end position="593"/>
    </location>
</feature>
<dbReference type="InterPro" id="IPR024986">
    <property type="entry name" value="Nipped-B_C"/>
</dbReference>
<dbReference type="EMBL" id="JAPEVA010000053">
    <property type="protein sequence ID" value="KAJ4403251.1"/>
    <property type="molecule type" value="Genomic_DNA"/>
</dbReference>
<organism evidence="9 10">
    <name type="scientific">Didymella pomorum</name>
    <dbReference type="NCBI Taxonomy" id="749634"/>
    <lineage>
        <taxon>Eukaryota</taxon>
        <taxon>Fungi</taxon>
        <taxon>Dikarya</taxon>
        <taxon>Ascomycota</taxon>
        <taxon>Pezizomycotina</taxon>
        <taxon>Dothideomycetes</taxon>
        <taxon>Pleosporomycetidae</taxon>
        <taxon>Pleosporales</taxon>
        <taxon>Pleosporineae</taxon>
        <taxon>Didymellaceae</taxon>
        <taxon>Didymella</taxon>
    </lineage>
</organism>
<dbReference type="GO" id="GO:0071169">
    <property type="term" value="P:establishment of protein localization to chromatin"/>
    <property type="evidence" value="ECO:0007669"/>
    <property type="project" value="TreeGrafter"/>
</dbReference>
<keyword evidence="4 6" id="KW-0539">Nucleus</keyword>
<evidence type="ECO:0000313" key="10">
    <source>
        <dbReference type="Proteomes" id="UP001140510"/>
    </source>
</evidence>
<evidence type="ECO:0000256" key="7">
    <source>
        <dbReference type="SAM" id="MobiDB-lite"/>
    </source>
</evidence>
<dbReference type="InterPro" id="IPR033031">
    <property type="entry name" value="Scc2/Nipped-B"/>
</dbReference>
<dbReference type="PANTHER" id="PTHR21704">
    <property type="entry name" value="NIPPED-B-LIKE PROTEIN DELANGIN SCC2-RELATED"/>
    <property type="match status" value="1"/>
</dbReference>
<keyword evidence="10" id="KW-1185">Reference proteome</keyword>
<evidence type="ECO:0000256" key="2">
    <source>
        <dbReference type="ARBA" id="ARBA00009252"/>
    </source>
</evidence>
<evidence type="ECO:0000256" key="3">
    <source>
        <dbReference type="ARBA" id="ARBA00022737"/>
    </source>
</evidence>
<gene>
    <name evidence="9" type="primary">SCC2</name>
    <name evidence="9" type="ORF">N0V91_006654</name>
</gene>
<name>A0A9W8Z9Z4_9PLEO</name>
<accession>A0A9W8Z9Z4</accession>
<evidence type="ECO:0000256" key="6">
    <source>
        <dbReference type="RuleBase" id="RU364107"/>
    </source>
</evidence>
<dbReference type="Pfam" id="PF12830">
    <property type="entry name" value="Nipped-B_C"/>
    <property type="match status" value="1"/>
</dbReference>
<protein>
    <recommendedName>
        <fullName evidence="6">Sister chromatid cohesion protein</fullName>
    </recommendedName>
</protein>
<dbReference type="GO" id="GO:0003682">
    <property type="term" value="F:chromatin binding"/>
    <property type="evidence" value="ECO:0007669"/>
    <property type="project" value="TreeGrafter"/>
</dbReference>
<evidence type="ECO:0000256" key="1">
    <source>
        <dbReference type="ARBA" id="ARBA00004123"/>
    </source>
</evidence>
<reference evidence="9" key="1">
    <citation type="submission" date="2022-10" db="EMBL/GenBank/DDBJ databases">
        <title>Tapping the CABI collections for fungal endophytes: first genome assemblies for Collariella, Neodidymelliopsis, Ascochyta clinopodiicola, Didymella pomorum, Didymosphaeria variabile, Neocosmospora piperis and Neocucurbitaria cava.</title>
        <authorList>
            <person name="Hill R."/>
        </authorList>
    </citation>
    <scope>NUCLEOTIDE SEQUENCE</scope>
    <source>
        <strain evidence="9">IMI 355091</strain>
    </source>
</reference>
<dbReference type="SUPFAM" id="SSF48371">
    <property type="entry name" value="ARM repeat"/>
    <property type="match status" value="1"/>
</dbReference>
<dbReference type="Gene3D" id="1.25.10.10">
    <property type="entry name" value="Leucine-rich Repeat Variant"/>
    <property type="match status" value="1"/>
</dbReference>
<dbReference type="InterPro" id="IPR011989">
    <property type="entry name" value="ARM-like"/>
</dbReference>
<sequence>MTSELPTKVTAPGRDIMDGHYDAAWDNMQGHGIPYRPPPTVDEAIPYSPFTSIIPFSLDIIPFPSAEPPTPPSTLTQEQQQAAQRAVNILNNEINGQSTATHLSNTISQLRGLLVPEELPEYTFKSIPQLATPPPESPTKHVNGTSSRVTSLLSPFAAMLLKNTDIAYSSFGSNAIQPVRNVQSSQQATPQLRATPQTHLSNNAAYSQNGAISYPSSALSPVPDSTPPRPGPAVVIKPASVKKEEYQRFDNIPVVAPSSQRKADSGTSVLRPHEREIADRKIEELEGFVIKLSEERDDLDATGSFARISTSDGEMNVIEQRAMDRLSDKMANVNNLGHFAELSVDLVSQVQKLLEPSITCTGQLVLFPQDEDWSDGIDKARAALQASKLVLTSMIDGRDDYRLRPEDTVSAIIDLVKVIRNECIVPVIQAHRGDSLFDSATSRRKELLGILRGCGAVMSRFATLIGKVNLPERGLNILEDLTVGLLVEQNSDSEKDSVFGIKAFETFRQKAMDVLAQIFSRHTDQRLSILNGILSNLEKLPDKKASARQFKSAREVPIMSISALFMRFVQVAAMNHETRTSRLSEDTEAHLEGENSDYDPSSSMPQTSKRKSKTGASSRTAKFLAANARNIADTITGSLVHRASNVSKTGDKPFRNLLDLFIEDFLNVLGSPEWPAATLLLSSFLVRMMHTVNPEHAAKHSVVDKDMALSTLAKMACGILDFKHRLRQLKRGLDTSQSDLSARLDRFAEDASEKTGINVIDLYEFDGPNRMVVESLSSYLELRKDQEDLHLQSVTGCHVTLWLDAVLDQLCKLEEKPDPPPPRLIEVQRCLEIMLADPRWLARKYKFQEVSENQAKLAAGIVTSQAPLCKKYVSEIVKIMRAATIDKASSKLRSRGMTGLEQLIEKDSSVVDETMVSSLVGSLRDPSPMVREHTLGLVAQCLERDPSREKEFLRHILALTTDTSNGPKKKAIKLLKGLYVSTPSKDNRLAISKALLLPSQDDEKAIAELSRGVLEELWLAPLASATRSDEHQVKLDRAHRAVLLADVIEAIQWLPTLLECFENFLAYALSDDAKAKKSNVRLCKELIAEMFDRAIEVDSTTGAKSPQAKILYALSIFAKIDPTLFTMAQVDDLKIHLIAPKHPTELAIIQPIVRTFRYVFPALPFLDPKLAEHVRASLMGMLSKLASWAIRSHISRDTLTDVAHCLWTICPLVELGLIKLFTVIHSTLCSIYSKYMGSGKKETLVEQQTSACAYIVLLGALGNVCAFDEHTKVFMERLATYARNMVSQGKARAEDLAPLIKGPSSVSLLLLDTVRPFTMQIYDMNVREHAMRSVGGICQHAPELFMRKEIEKLIKLVFVNQDTDRLKLVVLSTFEAYFTRAERRSETGSAIAVGEGAVHGSARLESSYSATATDAATTHVAKQFLGSFKTIALNSNDNLAESATNIIASISRAGLEHPKECGAALVALSTSANRNIAQVAAVEHKRIHEKQESYLEKEYVQAVRIAYDYQRDVFKDPHGMLVETHSPKLAHLFNALKGGKKATFKKFVDNLTKQLDFDFVKLDTTGDMPDIVLYTRFCLENLGLADLTTLDMVASFIDKIEAIVLKDAGPLVAGEIDKEMPQQAALPQPSFVSANLNEQLQAMGVDHSMGRSLEGFVPPPSQPAPLDISDDRLKKFAVACIILHMLWETRSHVRQCYNVHKYGNRIPQKEYAKPAQRNNFVPGKLLWDKLTPYMSVLDSREAMIKCCYDFSELLNVDREVKVGEDEDGLDAAMMDAGYETPTENGDDARRSASIPTSGRGRKRKTNVSLSNTPKKPRGRPSGSKSKGRGSKTPDYGDDSD</sequence>
<feature type="region of interest" description="Disordered" evidence="7">
    <location>
        <begin position="215"/>
        <end position="234"/>
    </location>
</feature>
<evidence type="ECO:0000256" key="4">
    <source>
        <dbReference type="ARBA" id="ARBA00023242"/>
    </source>
</evidence>
<dbReference type="Pfam" id="PF12765">
    <property type="entry name" value="Cohesin_HEAT"/>
    <property type="match status" value="1"/>
</dbReference>
<feature type="domain" description="Sister chromatid cohesion C-terminal" evidence="8">
    <location>
        <begin position="1418"/>
        <end position="1603"/>
    </location>
</feature>
<feature type="region of interest" description="Disordered" evidence="7">
    <location>
        <begin position="1777"/>
        <end position="1840"/>
    </location>
</feature>
<dbReference type="Proteomes" id="UP001140510">
    <property type="component" value="Unassembled WGS sequence"/>
</dbReference>
<evidence type="ECO:0000313" key="9">
    <source>
        <dbReference type="EMBL" id="KAJ4403251.1"/>
    </source>
</evidence>
<dbReference type="GO" id="GO:0034087">
    <property type="term" value="P:establishment of mitotic sister chromatid cohesion"/>
    <property type="evidence" value="ECO:0007669"/>
    <property type="project" value="TreeGrafter"/>
</dbReference>
<evidence type="ECO:0000259" key="8">
    <source>
        <dbReference type="Pfam" id="PF12830"/>
    </source>
</evidence>
<keyword evidence="3 6" id="KW-0677">Repeat</keyword>
<comment type="caution">
    <text evidence="9">The sequence shown here is derived from an EMBL/GenBank/DDBJ whole genome shotgun (WGS) entry which is preliminary data.</text>
</comment>
<evidence type="ECO:0000256" key="5">
    <source>
        <dbReference type="ARBA" id="ARBA00023306"/>
    </source>
</evidence>
<comment type="similarity">
    <text evidence="2 6">Belongs to the SCC2/Nipped-B family.</text>
</comment>
<dbReference type="GO" id="GO:0061775">
    <property type="term" value="F:cohesin loader activity"/>
    <property type="evidence" value="ECO:0007669"/>
    <property type="project" value="InterPro"/>
</dbReference>
<dbReference type="InterPro" id="IPR016024">
    <property type="entry name" value="ARM-type_fold"/>
</dbReference>
<dbReference type="GO" id="GO:0010468">
    <property type="term" value="P:regulation of gene expression"/>
    <property type="evidence" value="ECO:0007669"/>
    <property type="project" value="InterPro"/>
</dbReference>
<dbReference type="GO" id="GO:0140588">
    <property type="term" value="P:chromatin looping"/>
    <property type="evidence" value="ECO:0007669"/>
    <property type="project" value="InterPro"/>
</dbReference>
<dbReference type="InterPro" id="IPR026003">
    <property type="entry name" value="Cohesin_HEAT"/>
</dbReference>
<dbReference type="GO" id="GO:0090694">
    <property type="term" value="C:Scc2-Scc4 cohesin loading complex"/>
    <property type="evidence" value="ECO:0007669"/>
    <property type="project" value="TreeGrafter"/>
</dbReference>